<evidence type="ECO:0000313" key="5">
    <source>
        <dbReference type="Proteomes" id="UP000503640"/>
    </source>
</evidence>
<dbReference type="PANTHER" id="PTHR43351">
    <property type="entry name" value="L(+)-TARTRATE DEHYDRATASE SUBUNIT BETA"/>
    <property type="match status" value="1"/>
</dbReference>
<evidence type="ECO:0000256" key="2">
    <source>
        <dbReference type="ARBA" id="ARBA00023239"/>
    </source>
</evidence>
<gene>
    <name evidence="4" type="ORF">AMYX_42770</name>
</gene>
<dbReference type="SUPFAM" id="SSF117457">
    <property type="entry name" value="FumA C-terminal domain-like"/>
    <property type="match status" value="1"/>
</dbReference>
<protein>
    <recommendedName>
        <fullName evidence="3">Fe-S hydro-lyase tartrate dehydratase beta-type catalytic domain-containing protein</fullName>
    </recommendedName>
</protein>
<dbReference type="InterPro" id="IPR036660">
    <property type="entry name" value="Fe-S_hydroAse_TtdB_cat_sf"/>
</dbReference>
<keyword evidence="2" id="KW-0456">Lyase</keyword>
<proteinExistence type="inferred from homology"/>
<dbReference type="Pfam" id="PF05683">
    <property type="entry name" value="Fumerase_C"/>
    <property type="match status" value="1"/>
</dbReference>
<sequence>MPRIVTLPMDGEQARELRVRDEVLVRGRIVTGRAAARRRLLERDHPEIRAFSKGALLFHCAPLVARDPDRRWRVRAAAPARSLREEPYAAELLARYGLRGFLGKGGLGVRTLAALALHGGAYLHAAPGLAVALARTMVRVEAVHLLAELGPAEAVWCLEVEDLPAVVTMDAHGQSLHALGGTRRAQGQHDRNAIA</sequence>
<dbReference type="Gene3D" id="3.20.130.10">
    <property type="entry name" value="Fe-S hydro-lyase, tartrate dehydratase beta-type, catalytic domain"/>
    <property type="match status" value="1"/>
</dbReference>
<accession>A0A7I9VSW1</accession>
<comment type="similarity">
    <text evidence="1">Belongs to the class-I fumarase family.</text>
</comment>
<reference evidence="5" key="1">
    <citation type="journal article" date="2020" name="Appl. Environ. Microbiol.">
        <title>Diazotrophic Anaeromyxobacter Isolates from Soils.</title>
        <authorList>
            <person name="Masuda Y."/>
            <person name="Yamanaka H."/>
            <person name="Xu Z.X."/>
            <person name="Shiratori Y."/>
            <person name="Aono T."/>
            <person name="Amachi S."/>
            <person name="Senoo K."/>
            <person name="Itoh H."/>
        </authorList>
    </citation>
    <scope>NUCLEOTIDE SEQUENCE [LARGE SCALE GENOMIC DNA]</scope>
    <source>
        <strain evidence="5">R267</strain>
    </source>
</reference>
<organism evidence="4 5">
    <name type="scientific">Anaeromyxobacter diazotrophicus</name>
    <dbReference type="NCBI Taxonomy" id="2590199"/>
    <lineage>
        <taxon>Bacteria</taxon>
        <taxon>Pseudomonadati</taxon>
        <taxon>Myxococcota</taxon>
        <taxon>Myxococcia</taxon>
        <taxon>Myxococcales</taxon>
        <taxon>Cystobacterineae</taxon>
        <taxon>Anaeromyxobacteraceae</taxon>
        <taxon>Anaeromyxobacter</taxon>
    </lineage>
</organism>
<evidence type="ECO:0000256" key="1">
    <source>
        <dbReference type="ARBA" id="ARBA00008876"/>
    </source>
</evidence>
<dbReference type="RefSeq" id="WP_176069123.1">
    <property type="nucleotide sequence ID" value="NZ_BJTG01000016.1"/>
</dbReference>
<dbReference type="GO" id="GO:0016836">
    <property type="term" value="F:hydro-lyase activity"/>
    <property type="evidence" value="ECO:0007669"/>
    <property type="project" value="InterPro"/>
</dbReference>
<evidence type="ECO:0000259" key="3">
    <source>
        <dbReference type="Pfam" id="PF05683"/>
    </source>
</evidence>
<dbReference type="EMBL" id="BJTG01000016">
    <property type="protein sequence ID" value="GEJ59536.1"/>
    <property type="molecule type" value="Genomic_DNA"/>
</dbReference>
<evidence type="ECO:0000313" key="4">
    <source>
        <dbReference type="EMBL" id="GEJ59536.1"/>
    </source>
</evidence>
<dbReference type="InterPro" id="IPR004647">
    <property type="entry name" value="Fe-S_hydro-lyase_TtdB-typ_cat"/>
</dbReference>
<dbReference type="Proteomes" id="UP000503640">
    <property type="component" value="Unassembled WGS sequence"/>
</dbReference>
<comment type="caution">
    <text evidence="4">The sequence shown here is derived from an EMBL/GenBank/DDBJ whole genome shotgun (WGS) entry which is preliminary data.</text>
</comment>
<dbReference type="PANTHER" id="PTHR43351:SF2">
    <property type="entry name" value="L(+)-TARTRATE DEHYDRATASE SUBUNIT BETA-RELATED"/>
    <property type="match status" value="1"/>
</dbReference>
<dbReference type="AlphaFoldDB" id="A0A7I9VSW1"/>
<feature type="domain" description="Fe-S hydro-lyase tartrate dehydratase beta-type catalytic" evidence="3">
    <location>
        <begin position="12"/>
        <end position="178"/>
    </location>
</feature>
<name>A0A7I9VSW1_9BACT</name>
<keyword evidence="5" id="KW-1185">Reference proteome</keyword>